<proteinExistence type="predicted"/>
<dbReference type="InParanoid" id="A0A7R8UGW2"/>
<dbReference type="AlphaFoldDB" id="A0A7R8UGW2"/>
<keyword evidence="2" id="KW-1185">Reference proteome</keyword>
<protein>
    <submittedName>
        <fullName evidence="1">Uncharacterized protein</fullName>
    </submittedName>
</protein>
<reference evidence="1 2" key="1">
    <citation type="submission" date="2020-11" db="EMBL/GenBank/DDBJ databases">
        <authorList>
            <person name="Wallbank WR R."/>
            <person name="Pardo Diaz C."/>
            <person name="Kozak K."/>
            <person name="Martin S."/>
            <person name="Jiggins C."/>
            <person name="Moest M."/>
            <person name="Warren A I."/>
            <person name="Generalovic N T."/>
            <person name="Byers J.R.P. K."/>
            <person name="Montejo-Kovacevich G."/>
            <person name="Yen C E."/>
        </authorList>
    </citation>
    <scope>NUCLEOTIDE SEQUENCE [LARGE SCALE GENOMIC DNA]</scope>
</reference>
<dbReference type="Proteomes" id="UP000594454">
    <property type="component" value="Chromosome 2"/>
</dbReference>
<name>A0A7R8UGW2_HERIL</name>
<dbReference type="EMBL" id="LR899010">
    <property type="protein sequence ID" value="CAD7080627.1"/>
    <property type="molecule type" value="Genomic_DNA"/>
</dbReference>
<organism evidence="1 2">
    <name type="scientific">Hermetia illucens</name>
    <name type="common">Black soldier fly</name>
    <dbReference type="NCBI Taxonomy" id="343691"/>
    <lineage>
        <taxon>Eukaryota</taxon>
        <taxon>Metazoa</taxon>
        <taxon>Ecdysozoa</taxon>
        <taxon>Arthropoda</taxon>
        <taxon>Hexapoda</taxon>
        <taxon>Insecta</taxon>
        <taxon>Pterygota</taxon>
        <taxon>Neoptera</taxon>
        <taxon>Endopterygota</taxon>
        <taxon>Diptera</taxon>
        <taxon>Brachycera</taxon>
        <taxon>Stratiomyomorpha</taxon>
        <taxon>Stratiomyidae</taxon>
        <taxon>Hermetiinae</taxon>
        <taxon>Hermetia</taxon>
    </lineage>
</organism>
<evidence type="ECO:0000313" key="2">
    <source>
        <dbReference type="Proteomes" id="UP000594454"/>
    </source>
</evidence>
<evidence type="ECO:0000313" key="1">
    <source>
        <dbReference type="EMBL" id="CAD7080627.1"/>
    </source>
</evidence>
<sequence>MFTLVLCSDVILLFYDFNKRSSTESSIRDDDVGGIPKHPGAALEDSWIEECWYVLNIFFGILYITL</sequence>
<accession>A0A7R8UGW2</accession>
<gene>
    <name evidence="1" type="ORF">HERILL_LOCUS3773</name>
</gene>